<dbReference type="Gene3D" id="1.10.1220.70">
    <property type="match status" value="1"/>
</dbReference>
<dbReference type="Proteomes" id="UP001152888">
    <property type="component" value="Unassembled WGS sequence"/>
</dbReference>
<name>A0A9P0K7K3_ACAOB</name>
<accession>A0A9P0K7K3</accession>
<organism evidence="1 2">
    <name type="scientific">Acanthoscelides obtectus</name>
    <name type="common">Bean weevil</name>
    <name type="synonym">Bruchus obtectus</name>
    <dbReference type="NCBI Taxonomy" id="200917"/>
    <lineage>
        <taxon>Eukaryota</taxon>
        <taxon>Metazoa</taxon>
        <taxon>Ecdysozoa</taxon>
        <taxon>Arthropoda</taxon>
        <taxon>Hexapoda</taxon>
        <taxon>Insecta</taxon>
        <taxon>Pterygota</taxon>
        <taxon>Neoptera</taxon>
        <taxon>Endopterygota</taxon>
        <taxon>Coleoptera</taxon>
        <taxon>Polyphaga</taxon>
        <taxon>Cucujiformia</taxon>
        <taxon>Chrysomeloidea</taxon>
        <taxon>Chrysomelidae</taxon>
        <taxon>Bruchinae</taxon>
        <taxon>Bruchini</taxon>
        <taxon>Acanthoscelides</taxon>
    </lineage>
</organism>
<gene>
    <name evidence="1" type="ORF">ACAOBT_LOCUS8154</name>
</gene>
<dbReference type="AlphaFoldDB" id="A0A9P0K7K3"/>
<protein>
    <submittedName>
        <fullName evidence="1">Uncharacterized protein</fullName>
    </submittedName>
</protein>
<dbReference type="EMBL" id="CAKOFQ010006758">
    <property type="protein sequence ID" value="CAH1968966.1"/>
    <property type="molecule type" value="Genomic_DNA"/>
</dbReference>
<evidence type="ECO:0000313" key="2">
    <source>
        <dbReference type="Proteomes" id="UP001152888"/>
    </source>
</evidence>
<dbReference type="SUPFAM" id="SSF81321">
    <property type="entry name" value="Family A G protein-coupled receptor-like"/>
    <property type="match status" value="1"/>
</dbReference>
<evidence type="ECO:0000313" key="1">
    <source>
        <dbReference type="EMBL" id="CAH1968966.1"/>
    </source>
</evidence>
<dbReference type="OrthoDB" id="9946013at2759"/>
<sequence>MYVNSSLNPIIYGVTNEKFRKAFKITEFSKWLFPSSDIITTKTNCHMKATQETSTRLSIFVFFKRKLKIQEELGMGKKKESTEKSGCIVYK</sequence>
<proteinExistence type="predicted"/>
<comment type="caution">
    <text evidence="1">The sequence shown here is derived from an EMBL/GenBank/DDBJ whole genome shotgun (WGS) entry which is preliminary data.</text>
</comment>
<keyword evidence="2" id="KW-1185">Reference proteome</keyword>
<reference evidence="1" key="1">
    <citation type="submission" date="2022-03" db="EMBL/GenBank/DDBJ databases">
        <authorList>
            <person name="Sayadi A."/>
        </authorList>
    </citation>
    <scope>NUCLEOTIDE SEQUENCE</scope>
</reference>